<protein>
    <submittedName>
        <fullName evidence="2">Uncharacterized protein</fullName>
    </submittedName>
</protein>
<evidence type="ECO:0000313" key="2">
    <source>
        <dbReference type="EMBL" id="SVD12869.1"/>
    </source>
</evidence>
<evidence type="ECO:0000256" key="1">
    <source>
        <dbReference type="SAM" id="MobiDB-lite"/>
    </source>
</evidence>
<gene>
    <name evidence="2" type="ORF">METZ01_LOCUS365723</name>
</gene>
<organism evidence="2">
    <name type="scientific">marine metagenome</name>
    <dbReference type="NCBI Taxonomy" id="408172"/>
    <lineage>
        <taxon>unclassified sequences</taxon>
        <taxon>metagenomes</taxon>
        <taxon>ecological metagenomes</taxon>
    </lineage>
</organism>
<dbReference type="AlphaFoldDB" id="A0A382SSF9"/>
<dbReference type="EMBL" id="UINC01131269">
    <property type="protein sequence ID" value="SVD12869.1"/>
    <property type="molecule type" value="Genomic_DNA"/>
</dbReference>
<reference evidence="2" key="1">
    <citation type="submission" date="2018-05" db="EMBL/GenBank/DDBJ databases">
        <authorList>
            <person name="Lanie J.A."/>
            <person name="Ng W.-L."/>
            <person name="Kazmierczak K.M."/>
            <person name="Andrzejewski T.M."/>
            <person name="Davidsen T.M."/>
            <person name="Wayne K.J."/>
            <person name="Tettelin H."/>
            <person name="Glass J.I."/>
            <person name="Rusch D."/>
            <person name="Podicherti R."/>
            <person name="Tsui H.-C.T."/>
            <person name="Winkler M.E."/>
        </authorList>
    </citation>
    <scope>NUCLEOTIDE SEQUENCE</scope>
</reference>
<accession>A0A382SSF9</accession>
<proteinExistence type="predicted"/>
<feature type="region of interest" description="Disordered" evidence="1">
    <location>
        <begin position="24"/>
        <end position="43"/>
    </location>
</feature>
<feature type="compositionally biased region" description="Basic and acidic residues" evidence="1">
    <location>
        <begin position="32"/>
        <end position="43"/>
    </location>
</feature>
<sequence>MIGVAAVTLAVPLLLVYWTDKKKQRAYNKRNKNSDDMTDLDHY</sequence>
<name>A0A382SSF9_9ZZZZ</name>